<evidence type="ECO:0000313" key="2">
    <source>
        <dbReference type="EMBL" id="CAB3806614.1"/>
    </source>
</evidence>
<feature type="chain" id="PRO_5027021147" evidence="1">
    <location>
        <begin position="23"/>
        <end position="149"/>
    </location>
</feature>
<feature type="signal peptide" evidence="1">
    <location>
        <begin position="1"/>
        <end position="22"/>
    </location>
</feature>
<organism evidence="2 3">
    <name type="scientific">Paraburkholderia fynbosensis</name>
    <dbReference type="NCBI Taxonomy" id="1200993"/>
    <lineage>
        <taxon>Bacteria</taxon>
        <taxon>Pseudomonadati</taxon>
        <taxon>Pseudomonadota</taxon>
        <taxon>Betaproteobacteria</taxon>
        <taxon>Burkholderiales</taxon>
        <taxon>Burkholderiaceae</taxon>
        <taxon>Paraburkholderia</taxon>
    </lineage>
</organism>
<dbReference type="Proteomes" id="UP000494252">
    <property type="component" value="Unassembled WGS sequence"/>
</dbReference>
<name>A0A6J5GXE9_9BURK</name>
<keyword evidence="3" id="KW-1185">Reference proteome</keyword>
<protein>
    <submittedName>
        <fullName evidence="2">Uncharacterized protein</fullName>
    </submittedName>
</protein>
<evidence type="ECO:0000256" key="1">
    <source>
        <dbReference type="SAM" id="SignalP"/>
    </source>
</evidence>
<reference evidence="2 3" key="1">
    <citation type="submission" date="2020-04" db="EMBL/GenBank/DDBJ databases">
        <authorList>
            <person name="De Canck E."/>
        </authorList>
    </citation>
    <scope>NUCLEOTIDE SEQUENCE [LARGE SCALE GENOMIC DNA]</scope>
    <source>
        <strain evidence="2 3">LMG 27177</strain>
    </source>
</reference>
<sequence>MRPLSKLLAIVAMVPAPAFSHALDEQLTCGETAHEFVTSLVDTQAIAVPAMRVEANSVNAFRPTSGAGLTAFGLRVHAVFGYQPDDPLFKAGDGNPPSDAVYGVVVLGSADSVKHLLTGAGSTAAVHSVIPMVLTAIVCRQPAGERAEQ</sequence>
<evidence type="ECO:0000313" key="3">
    <source>
        <dbReference type="Proteomes" id="UP000494252"/>
    </source>
</evidence>
<proteinExistence type="predicted"/>
<dbReference type="AlphaFoldDB" id="A0A6J5GXE9"/>
<gene>
    <name evidence="2" type="ORF">LMG27177_06133</name>
</gene>
<accession>A0A6J5GXE9</accession>
<dbReference type="EMBL" id="CADIKI010000023">
    <property type="protein sequence ID" value="CAB3806614.1"/>
    <property type="molecule type" value="Genomic_DNA"/>
</dbReference>
<dbReference type="RefSeq" id="WP_175165252.1">
    <property type="nucleotide sequence ID" value="NZ_CADIKI010000023.1"/>
</dbReference>
<keyword evidence="1" id="KW-0732">Signal</keyword>